<organism evidence="1 2">
    <name type="scientific">Stephania yunnanensis</name>
    <dbReference type="NCBI Taxonomy" id="152371"/>
    <lineage>
        <taxon>Eukaryota</taxon>
        <taxon>Viridiplantae</taxon>
        <taxon>Streptophyta</taxon>
        <taxon>Embryophyta</taxon>
        <taxon>Tracheophyta</taxon>
        <taxon>Spermatophyta</taxon>
        <taxon>Magnoliopsida</taxon>
        <taxon>Ranunculales</taxon>
        <taxon>Menispermaceae</taxon>
        <taxon>Menispermoideae</taxon>
        <taxon>Cissampelideae</taxon>
        <taxon>Stephania</taxon>
    </lineage>
</organism>
<comment type="caution">
    <text evidence="1">The sequence shown here is derived from an EMBL/GenBank/DDBJ whole genome shotgun (WGS) entry which is preliminary data.</text>
</comment>
<dbReference type="EMBL" id="JBBNAF010000004">
    <property type="protein sequence ID" value="KAK9150105.1"/>
    <property type="molecule type" value="Genomic_DNA"/>
</dbReference>
<keyword evidence="2" id="KW-1185">Reference proteome</keyword>
<dbReference type="Proteomes" id="UP001420932">
    <property type="component" value="Unassembled WGS sequence"/>
</dbReference>
<sequence>MATALELVTAPRHCGFGLAVSPKKVTSAALAISNCSKMSALCEFRGLKVQLEWWRRRRNCLRSAGYLDEGRNCANE</sequence>
<proteinExistence type="predicted"/>
<gene>
    <name evidence="1" type="ORF">Syun_008414</name>
</gene>
<reference evidence="1 2" key="1">
    <citation type="submission" date="2024-01" db="EMBL/GenBank/DDBJ databases">
        <title>Genome assemblies of Stephania.</title>
        <authorList>
            <person name="Yang L."/>
        </authorList>
    </citation>
    <scope>NUCLEOTIDE SEQUENCE [LARGE SCALE GENOMIC DNA]</scope>
    <source>
        <strain evidence="1">YNDBR</strain>
        <tissue evidence="1">Leaf</tissue>
    </source>
</reference>
<dbReference type="AlphaFoldDB" id="A0AAP0KF82"/>
<name>A0AAP0KF82_9MAGN</name>
<evidence type="ECO:0000313" key="2">
    <source>
        <dbReference type="Proteomes" id="UP001420932"/>
    </source>
</evidence>
<evidence type="ECO:0000313" key="1">
    <source>
        <dbReference type="EMBL" id="KAK9150105.1"/>
    </source>
</evidence>
<accession>A0AAP0KF82</accession>
<protein>
    <submittedName>
        <fullName evidence="1">Uncharacterized protein</fullName>
    </submittedName>
</protein>